<keyword evidence="2" id="KW-1185">Reference proteome</keyword>
<proteinExistence type="predicted"/>
<dbReference type="RefSeq" id="WP_192592534.1">
    <property type="nucleotide sequence ID" value="NZ_JADBEE010000002.1"/>
</dbReference>
<comment type="caution">
    <text evidence="1">The sequence shown here is derived from an EMBL/GenBank/DDBJ whole genome shotgun (WGS) entry which is preliminary data.</text>
</comment>
<sequence>MTEYRVAVTLRRRLDEKEVGQMHANRSASVSEYEMEDEDVVVVTLHAPNALTATETAEIQVQRATGVEIAATQLVP</sequence>
<dbReference type="Proteomes" id="UP000636579">
    <property type="component" value="Unassembled WGS sequence"/>
</dbReference>
<name>A0ABR9J9Q7_9MICC</name>
<reference evidence="1 2" key="1">
    <citation type="submission" date="2020-10" db="EMBL/GenBank/DDBJ databases">
        <title>Sequencing the genomes of 1000 actinobacteria strains.</title>
        <authorList>
            <person name="Klenk H.-P."/>
        </authorList>
    </citation>
    <scope>NUCLEOTIDE SEQUENCE [LARGE SCALE GENOMIC DNA]</scope>
    <source>
        <strain evidence="1 2">DSM 15474</strain>
    </source>
</reference>
<organism evidence="1 2">
    <name type="scientific">Nesterenkonia halotolerans</name>
    <dbReference type="NCBI Taxonomy" id="225325"/>
    <lineage>
        <taxon>Bacteria</taxon>
        <taxon>Bacillati</taxon>
        <taxon>Actinomycetota</taxon>
        <taxon>Actinomycetes</taxon>
        <taxon>Micrococcales</taxon>
        <taxon>Micrococcaceae</taxon>
        <taxon>Nesterenkonia</taxon>
    </lineage>
</organism>
<accession>A0ABR9J9Q7</accession>
<protein>
    <submittedName>
        <fullName evidence="1">Uncharacterized protein</fullName>
    </submittedName>
</protein>
<evidence type="ECO:0000313" key="1">
    <source>
        <dbReference type="EMBL" id="MBE1515737.1"/>
    </source>
</evidence>
<gene>
    <name evidence="1" type="ORF">H4W26_002529</name>
</gene>
<evidence type="ECO:0000313" key="2">
    <source>
        <dbReference type="Proteomes" id="UP000636579"/>
    </source>
</evidence>
<dbReference type="EMBL" id="JADBEE010000002">
    <property type="protein sequence ID" value="MBE1515737.1"/>
    <property type="molecule type" value="Genomic_DNA"/>
</dbReference>